<dbReference type="Gene3D" id="3.40.50.300">
    <property type="entry name" value="P-loop containing nucleotide triphosphate hydrolases"/>
    <property type="match status" value="1"/>
</dbReference>
<evidence type="ECO:0000313" key="1">
    <source>
        <dbReference type="EMBL" id="PXV63260.1"/>
    </source>
</evidence>
<name>A0A1G7QFN1_9FIRM</name>
<dbReference type="RefSeq" id="WP_089655596.1">
    <property type="nucleotide sequence ID" value="NZ_FNBJ01000035.1"/>
</dbReference>
<protein>
    <submittedName>
        <fullName evidence="1">AAA domain-containing protein</fullName>
    </submittedName>
    <submittedName>
        <fullName evidence="2">AAA-like domain-containing protein</fullName>
    </submittedName>
</protein>
<evidence type="ECO:0000313" key="6">
    <source>
        <dbReference type="Proteomes" id="UP000247389"/>
    </source>
</evidence>
<dbReference type="EMBL" id="FNBJ01000035">
    <property type="protein sequence ID" value="SDF97265.1"/>
    <property type="molecule type" value="Genomic_DNA"/>
</dbReference>
<sequence length="367" mass="43281">MKKFNTTGVCIPEKHYMADVSKKIREIEKMVEAGKYFIISKPHQTGKTTILYLLRKSLEKMNYIVINITFEDFDQSIFSSTSDFCREFILTIRDRLKFNGDTELVNLLEKEVDNIDDFLNLSYLITNLIEKSEKRVVLIIDDVDKGYINQLFFDFLEMLQAKFNLAQAERVKTFHSIILAGMHNINDIMINDSSNEIIYNSIWNIASEFNIDFELEIKEIASMLREYSAERNIELNADEFVEKLYYYTSGHPFLVSKLVEVIDDEIIQDNENRWQEKYLDQAVELILNRKLLHFDILIKNMGKVSELEEMCEKIVIDGRIINYAIVNSVIKQGKTYGLFRKQNGIIKIHNKIYKKRIHNYLANRNKW</sequence>
<dbReference type="Proteomes" id="UP000198612">
    <property type="component" value="Unassembled WGS sequence"/>
</dbReference>
<dbReference type="SUPFAM" id="SSF52540">
    <property type="entry name" value="P-loop containing nucleoside triphosphate hydrolases"/>
    <property type="match status" value="1"/>
</dbReference>
<proteinExistence type="predicted"/>
<dbReference type="AlphaFoldDB" id="A0A1G7QFN1"/>
<evidence type="ECO:0000313" key="5">
    <source>
        <dbReference type="Proteomes" id="UP000199519"/>
    </source>
</evidence>
<dbReference type="EMBL" id="QICM01000025">
    <property type="protein sequence ID" value="PXV63260.1"/>
    <property type="molecule type" value="Genomic_DNA"/>
</dbReference>
<accession>A0A1G7QFN1</accession>
<reference evidence="1 6" key="2">
    <citation type="submission" date="2018-04" db="EMBL/GenBank/DDBJ databases">
        <title>Subsurface microbial communities from deep shales in Ohio and West Virginia, USA.</title>
        <authorList>
            <person name="Wrighton K."/>
        </authorList>
    </citation>
    <scope>NUCLEOTIDE SEQUENCE [LARGE SCALE GENOMIC DNA]</scope>
    <source>
        <strain evidence="1 6">MSL28</strain>
    </source>
</reference>
<evidence type="ECO:0000313" key="4">
    <source>
        <dbReference type="Proteomes" id="UP000198612"/>
    </source>
</evidence>
<dbReference type="EMBL" id="FOHG01000033">
    <property type="protein sequence ID" value="SET16750.1"/>
    <property type="molecule type" value="Genomic_DNA"/>
</dbReference>
<dbReference type="InterPro" id="IPR027417">
    <property type="entry name" value="P-loop_NTPase"/>
</dbReference>
<dbReference type="Proteomes" id="UP000199519">
    <property type="component" value="Unassembled WGS sequence"/>
</dbReference>
<reference evidence="4 5" key="1">
    <citation type="submission" date="2016-10" db="EMBL/GenBank/DDBJ databases">
        <authorList>
            <person name="Varghese N."/>
            <person name="Submissions S."/>
        </authorList>
    </citation>
    <scope>NUCLEOTIDE SEQUENCE [LARGE SCALE GENOMIC DNA]</scope>
    <source>
        <strain evidence="2 5">WG2</strain>
        <strain evidence="3 4">WG5</strain>
    </source>
</reference>
<dbReference type="Proteomes" id="UP000247389">
    <property type="component" value="Unassembled WGS sequence"/>
</dbReference>
<evidence type="ECO:0000313" key="3">
    <source>
        <dbReference type="EMBL" id="SET16750.1"/>
    </source>
</evidence>
<organism evidence="1 6">
    <name type="scientific">Halanaerobium congolense</name>
    <dbReference type="NCBI Taxonomy" id="54121"/>
    <lineage>
        <taxon>Bacteria</taxon>
        <taxon>Bacillati</taxon>
        <taxon>Bacillota</taxon>
        <taxon>Clostridia</taxon>
        <taxon>Halanaerobiales</taxon>
        <taxon>Halanaerobiaceae</taxon>
        <taxon>Halanaerobium</taxon>
    </lineage>
</organism>
<gene>
    <name evidence="1" type="ORF">C8C78_12540</name>
    <name evidence="2" type="ORF">SAMN04488598_13516</name>
    <name evidence="3" type="ORF">SAMN04515652_13316</name>
</gene>
<evidence type="ECO:0000313" key="2">
    <source>
        <dbReference type="EMBL" id="SDF97265.1"/>
    </source>
</evidence>
<dbReference type="Pfam" id="PF14516">
    <property type="entry name" value="AAA_35"/>
    <property type="match status" value="1"/>
</dbReference>
<keyword evidence="5" id="KW-1185">Reference proteome</keyword>